<keyword evidence="5" id="KW-0378">Hydrolase</keyword>
<evidence type="ECO:0000313" key="5">
    <source>
        <dbReference type="EMBL" id="MDU0343438.1"/>
    </source>
</evidence>
<dbReference type="InterPro" id="IPR017853">
    <property type="entry name" value="GH"/>
</dbReference>
<comment type="caution">
    <text evidence="5">The sequence shown here is derived from an EMBL/GenBank/DDBJ whole genome shotgun (WGS) entry which is preliminary data.</text>
</comment>
<evidence type="ECO:0000259" key="2">
    <source>
        <dbReference type="Pfam" id="PF13547"/>
    </source>
</evidence>
<dbReference type="InterPro" id="IPR025195">
    <property type="entry name" value="GTA_TIM_dom"/>
</dbReference>
<dbReference type="RefSeq" id="WP_316021152.1">
    <property type="nucleotide sequence ID" value="NZ_JAWDID010000069.1"/>
</dbReference>
<feature type="domain" description="Rcc01698-like C-terminal" evidence="4">
    <location>
        <begin position="1054"/>
        <end position="1152"/>
    </location>
</feature>
<dbReference type="GO" id="GO:0016787">
    <property type="term" value="F:hydrolase activity"/>
    <property type="evidence" value="ECO:0007669"/>
    <property type="project" value="UniProtKB-KW"/>
</dbReference>
<protein>
    <submittedName>
        <fullName evidence="5">Glycoside hydrolase/phage tail family protein</fullName>
    </submittedName>
</protein>
<dbReference type="Pfam" id="PF13550">
    <property type="entry name" value="Phage-tail_3"/>
    <property type="match status" value="1"/>
</dbReference>
<evidence type="ECO:0000313" key="6">
    <source>
        <dbReference type="Proteomes" id="UP001254257"/>
    </source>
</evidence>
<dbReference type="InterPro" id="IPR056490">
    <property type="entry name" value="Rcc01698_C"/>
</dbReference>
<organism evidence="5 6">
    <name type="scientific">Bosea rubneri</name>
    <dbReference type="NCBI Taxonomy" id="3075434"/>
    <lineage>
        <taxon>Bacteria</taxon>
        <taxon>Pseudomonadati</taxon>
        <taxon>Pseudomonadota</taxon>
        <taxon>Alphaproteobacteria</taxon>
        <taxon>Hyphomicrobiales</taxon>
        <taxon>Boseaceae</taxon>
        <taxon>Bosea</taxon>
    </lineage>
</organism>
<dbReference type="SUPFAM" id="SSF51445">
    <property type="entry name" value="(Trans)glycosidases"/>
    <property type="match status" value="1"/>
</dbReference>
<dbReference type="EMBL" id="JAWDID010000069">
    <property type="protein sequence ID" value="MDU0343438.1"/>
    <property type="molecule type" value="Genomic_DNA"/>
</dbReference>
<accession>A0ABU3SF67</accession>
<dbReference type="Pfam" id="PF23666">
    <property type="entry name" value="Rcc01698_C"/>
    <property type="match status" value="1"/>
</dbReference>
<proteinExistence type="predicted"/>
<dbReference type="InterPro" id="IPR032876">
    <property type="entry name" value="J_dom"/>
</dbReference>
<dbReference type="Pfam" id="PF13547">
    <property type="entry name" value="GTA_TIM"/>
    <property type="match status" value="1"/>
</dbReference>
<reference evidence="5 6" key="1">
    <citation type="submission" date="2023-09" db="EMBL/GenBank/DDBJ databases">
        <title>Whole genome shotgun sequencing (WGS) of Bosea sp. ZW T0_25, isolated from stored onions (Allium cepa).</title>
        <authorList>
            <person name="Stoll D.A."/>
            <person name="Huch M."/>
        </authorList>
    </citation>
    <scope>NUCLEOTIDE SEQUENCE [LARGE SCALE GENOMIC DNA]</scope>
    <source>
        <strain evidence="5 6">ZW T0_25</strain>
    </source>
</reference>
<keyword evidence="6" id="KW-1185">Reference proteome</keyword>
<evidence type="ECO:0000259" key="4">
    <source>
        <dbReference type="Pfam" id="PF23666"/>
    </source>
</evidence>
<gene>
    <name evidence="5" type="ORF">RKE40_26425</name>
</gene>
<feature type="region of interest" description="Disordered" evidence="1">
    <location>
        <begin position="373"/>
        <end position="406"/>
    </location>
</feature>
<evidence type="ECO:0000259" key="3">
    <source>
        <dbReference type="Pfam" id="PF13550"/>
    </source>
</evidence>
<dbReference type="CDD" id="cd19607">
    <property type="entry name" value="GTA_TIM-barrel-like"/>
    <property type="match status" value="1"/>
</dbReference>
<name>A0ABU3SF67_9HYPH</name>
<sequence length="1309" mass="140698">MATLVLQVAGSVLGGMLGGPVGAVIGRALGAAAGAGLDQSLLGGGGGTRIVEGPRLTEIEGLASTEGAPIPRVYGRARIGGQLIWATRFEEEVTTTVTRSKRGGKGGQKAQKTYETTYSYYANLAIGLCEGPIAFVRRIWADGREIDFNAVTLRVHRGFPDQQPDPLIAAKEAGEAPGYRGTAYVVFERFPLADYGNRVPQFSFEVVRAVPGLGNMIRAVTLIPGASEFIYQPTLVNQEPEAGVTIPENRHQWHSATDVDGAITHLLALCPQLRRISLVVSWFGDDLRAGSCTVAPRVEIAQKTITGAEWSVAGLVRFQARLVSQSDGKPAYGGTPSDDSVIALIRKLRDVYGLEVVLYPFVMMDIPADNALPDPHSGNASQPPYPWRGRMSCSPAPGQPDTPDASPAAAAQIASFLGSARASDFSLFGDRVLCAVPEDWGFRRAVLHAAMLAKAAGGVSGFIIGSELVGLTRVRSAPGLYPMVDGLVALAAEVRALLPAPTRLTYAADWTEYGAHVRDGGQEVRFPLDPLWASPDIDAVGIDYYAPLTDWRDTPGHADISLARGPADVDHLRARLISGEAYDWYYASPADRQSQNRLPISDGAFGKPWIFRPKDLPGWWSNFHAERLNGSEVGATPWLPGSKPIWLTEIGLPAVDKGGNSPNVFPDPKSVDGGYPHFSTRARDDLLQARGLEAILSGFDPALPGFDPRANPIFEPAGRRMVDPANVYVWTWDARPFPAFPDLQSVWADGPNYDTGHWINGRLEGATLDRLVRAILADYGLPAPDEIAVDGFLDGYVLDRPLSARAALEQLAQAFGFDVAMSAGRLCFHGRAAAVARELSPDDLVLDRDGQPFSLRRAEESELPRELRLAHIDGDDDYRRAAARSRRLAGAARRETAIETAIVTRRAEGQRLAEQRLQEIWAGRETLELELSPRRIDLEPGDVVSLEVAGRPRLFRLTRISDGITRKASARAVEPAIYRGAAPGQPGSRPVKVAPRVAGRPDALVLDLPIARGSPTALQHLAAFAEPWPGGLAIWRAAEGMPFTLHGFVAAPSIMGETLTPLQSGPLWRTDRHASVDVRLRGGALSSVSVEAALAGANALALVDAAGHVEIVTAARAELIGSRVFRLSQMVRGLGGSEQAAARVLPAGARLVVLDGAAEVLSATLDELGRHWRYRIGPANADVAGPAMRELVATVGTAALRPLASVHPRGRRVPDGVLLRWIRRTRVDGDSWEAAEVPLGEEIERYRVTIYRAGLAKRVIERAVPDLLYPSASEIEDFGAAQPSLDIGLDQISLVAGVGPPWRGHVTIR</sequence>
<feature type="domain" description="GTA TIM-barrel-like" evidence="2">
    <location>
        <begin position="440"/>
        <end position="741"/>
    </location>
</feature>
<dbReference type="Gene3D" id="3.20.20.80">
    <property type="entry name" value="Glycosidases"/>
    <property type="match status" value="1"/>
</dbReference>
<feature type="domain" description="Tip attachment protein J" evidence="3">
    <location>
        <begin position="799"/>
        <end position="962"/>
    </location>
</feature>
<evidence type="ECO:0000256" key="1">
    <source>
        <dbReference type="SAM" id="MobiDB-lite"/>
    </source>
</evidence>
<dbReference type="Proteomes" id="UP001254257">
    <property type="component" value="Unassembled WGS sequence"/>
</dbReference>